<gene>
    <name evidence="1" type="ORF">DV701_12985</name>
</gene>
<evidence type="ECO:0000313" key="2">
    <source>
        <dbReference type="Proteomes" id="UP000253790"/>
    </source>
</evidence>
<dbReference type="RefSeq" id="WP_114928825.1">
    <property type="nucleotide sequence ID" value="NZ_CP031229.1"/>
</dbReference>
<dbReference type="OrthoDB" id="3368165at2"/>
<dbReference type="AlphaFoldDB" id="A0A345NPE9"/>
<accession>A0A345NPE9</accession>
<sequence length="225" mass="23734">MSVATRPVLAAAGGATGATLGRAFGLLARVRGTRALHPVGVCGRGWLLVSPGPPSGVHLLDEPGPHPCLVRSSRATGLRRWPDVEGLAVRVEGPGAGDVLLASTGTGVVGRHLLTLRGPGAHGTVTTLLPMSTARGPLLLRLDPEPAEAGAGRVSGPPRTWRLLVAAPGQPWHERGRLEVVWEDGDCHRRHDPVRHPPTGTWMHPLWSRLRAPSYVRSEEVAASP</sequence>
<dbReference type="KEGG" id="orn:DV701_12985"/>
<keyword evidence="2" id="KW-1185">Reference proteome</keyword>
<dbReference type="EMBL" id="CP031229">
    <property type="protein sequence ID" value="AXH96907.1"/>
    <property type="molecule type" value="Genomic_DNA"/>
</dbReference>
<organism evidence="1 2">
    <name type="scientific">Ornithinimicrobium avium</name>
    <dbReference type="NCBI Taxonomy" id="2283195"/>
    <lineage>
        <taxon>Bacteria</taxon>
        <taxon>Bacillati</taxon>
        <taxon>Actinomycetota</taxon>
        <taxon>Actinomycetes</taxon>
        <taxon>Micrococcales</taxon>
        <taxon>Ornithinimicrobiaceae</taxon>
        <taxon>Ornithinimicrobium</taxon>
    </lineage>
</organism>
<evidence type="ECO:0000313" key="1">
    <source>
        <dbReference type="EMBL" id="AXH96907.1"/>
    </source>
</evidence>
<name>A0A345NPE9_9MICO</name>
<protein>
    <submittedName>
        <fullName evidence="1">Phosphodiesterase</fullName>
    </submittedName>
</protein>
<reference evidence="1 2" key="1">
    <citation type="submission" date="2018-07" db="EMBL/GenBank/DDBJ databases">
        <title>Complete genome sequencing of Ornithinimicrobium sp. AMA3305.</title>
        <authorList>
            <person name="Bae J.-W."/>
        </authorList>
    </citation>
    <scope>NUCLEOTIDE SEQUENCE [LARGE SCALE GENOMIC DNA]</scope>
    <source>
        <strain evidence="1 2">AMA3305</strain>
    </source>
</reference>
<dbReference type="Proteomes" id="UP000253790">
    <property type="component" value="Chromosome"/>
</dbReference>
<proteinExistence type="predicted"/>